<dbReference type="OMA" id="DHEADTE"/>
<reference evidence="2 3" key="2">
    <citation type="journal article" date="2008" name="Nature">
        <title>The Phaeodactylum genome reveals the evolutionary history of diatom genomes.</title>
        <authorList>
            <person name="Bowler C."/>
            <person name="Allen A.E."/>
            <person name="Badger J.H."/>
            <person name="Grimwood J."/>
            <person name="Jabbari K."/>
            <person name="Kuo A."/>
            <person name="Maheswari U."/>
            <person name="Martens C."/>
            <person name="Maumus F."/>
            <person name="Otillar R.P."/>
            <person name="Rayko E."/>
            <person name="Salamov A."/>
            <person name="Vandepoele K."/>
            <person name="Beszteri B."/>
            <person name="Gruber A."/>
            <person name="Heijde M."/>
            <person name="Katinka M."/>
            <person name="Mock T."/>
            <person name="Valentin K."/>
            <person name="Verret F."/>
            <person name="Berges J.A."/>
            <person name="Brownlee C."/>
            <person name="Cadoret J.P."/>
            <person name="Chiovitti A."/>
            <person name="Choi C.J."/>
            <person name="Coesel S."/>
            <person name="De Martino A."/>
            <person name="Detter J.C."/>
            <person name="Durkin C."/>
            <person name="Falciatore A."/>
            <person name="Fournet J."/>
            <person name="Haruta M."/>
            <person name="Huysman M.J."/>
            <person name="Jenkins B.D."/>
            <person name="Jiroutova K."/>
            <person name="Jorgensen R.E."/>
            <person name="Joubert Y."/>
            <person name="Kaplan A."/>
            <person name="Kroger N."/>
            <person name="Kroth P.G."/>
            <person name="La Roche J."/>
            <person name="Lindquist E."/>
            <person name="Lommer M."/>
            <person name="Martin-Jezequel V."/>
            <person name="Lopez P.J."/>
            <person name="Lucas S."/>
            <person name="Mangogna M."/>
            <person name="McGinnis K."/>
            <person name="Medlin L.K."/>
            <person name="Montsant A."/>
            <person name="Oudot-Le Secq M.P."/>
            <person name="Napoli C."/>
            <person name="Obornik M."/>
            <person name="Parker M.S."/>
            <person name="Petit J.L."/>
            <person name="Porcel B.M."/>
            <person name="Poulsen N."/>
            <person name="Robison M."/>
            <person name="Rychlewski L."/>
            <person name="Rynearson T.A."/>
            <person name="Schmutz J."/>
            <person name="Shapiro H."/>
            <person name="Siaut M."/>
            <person name="Stanley M."/>
            <person name="Sussman M.R."/>
            <person name="Taylor A.R."/>
            <person name="Vardi A."/>
            <person name="von Dassow P."/>
            <person name="Vyverman W."/>
            <person name="Willis A."/>
            <person name="Wyrwicz L.S."/>
            <person name="Rokhsar D.S."/>
            <person name="Weissenbach J."/>
            <person name="Armbrust E.V."/>
            <person name="Green B.R."/>
            <person name="Van de Peer Y."/>
            <person name="Grigoriev I.V."/>
        </authorList>
    </citation>
    <scope>NUCLEOTIDE SEQUENCE [LARGE SCALE GENOMIC DNA]</scope>
    <source>
        <strain evidence="2 3">CCMP1335</strain>
    </source>
</reference>
<evidence type="ECO:0000313" key="2">
    <source>
        <dbReference type="EMBL" id="ACI64222.1"/>
    </source>
</evidence>
<dbReference type="KEGG" id="tps:THAPS_10767"/>
<dbReference type="HOGENOM" id="CLU_369028_0_0_1"/>
<feature type="compositionally biased region" description="Acidic residues" evidence="1">
    <location>
        <begin position="492"/>
        <end position="507"/>
    </location>
</feature>
<dbReference type="AlphaFoldDB" id="B5YLF9"/>
<keyword evidence="3" id="KW-1185">Reference proteome</keyword>
<feature type="compositionally biased region" description="Acidic residues" evidence="1">
    <location>
        <begin position="633"/>
        <end position="648"/>
    </location>
</feature>
<dbReference type="PaxDb" id="35128-Thaps10767"/>
<dbReference type="Proteomes" id="UP000001449">
    <property type="component" value="Chromosome 18"/>
</dbReference>
<evidence type="ECO:0000256" key="1">
    <source>
        <dbReference type="SAM" id="MobiDB-lite"/>
    </source>
</evidence>
<evidence type="ECO:0000313" key="3">
    <source>
        <dbReference type="Proteomes" id="UP000001449"/>
    </source>
</evidence>
<proteinExistence type="predicted"/>
<sequence length="755" mass="81291">MKFHPPIVALIAVGSSSSFTAGFVIIPSSHRSPWPHSSSSQLNYYKSDEPFAERLSRSISPELLNEINAAQKALVAQVKYADKYAESIMKRGHREEAKIIKKVLSGLQSREGALVSEMKEVKLEYDEVKAAKLLGEAVEETVRSDLMVERDLMVVTERVASVLREAEAALKSVPVALGIGGDDNDDDVRENFVARLESTSHDLEQSIQTANAIASAAKKVALKDAKILDRLQEVGSDLSDAMEDTQNTIAFINEQQGEGVVDNDLVESARGVEMVASEQVIKELLAVEKLADVVANKVDIEADAVLAISTSSADTLDNAIRAVKQQSKSDTNPDTLQSKLSNYADKIAKEERDTSALADAIKSDSINDEAALKLVNSADKEITSMVNGVGDLVEEAVRNIIKVDNEELLPDEEEAESIESAAKELLEDISNIEDATEKSEESAVKRLEESIKARREKEEAEEMERRKEEEETKAESNEEHENAGESSSDEGKFEEEEESSSEESEDEGSSRQKEDESSSEENSEANEEEESIESTTKEDEGESDTTNEENVSNEKESAEAESGSDEDVASSVEEKDNEESSADDNHDADNSGTTSDHEADTEEVSNDLGDTNNSDDLEGVVAKASAESSTTESLEDVSEMSGSADEETLLASSGSEEVADVARNALEEDFDVAKDVTALEAPIGDDLLASSSGSDELDGIISSTSDMADGATLLASSEDATSTLESVHEIAKSAATEAIDTVHVLADVVATSLFL</sequence>
<protein>
    <submittedName>
        <fullName evidence="2">Uncharacterized protein</fullName>
    </submittedName>
</protein>
<dbReference type="GeneID" id="7442167"/>
<feature type="compositionally biased region" description="Acidic residues" evidence="1">
    <location>
        <begin position="517"/>
        <end position="532"/>
    </location>
</feature>
<dbReference type="eggNOG" id="ENOG502R8WJ">
    <property type="taxonomic scope" value="Eukaryota"/>
</dbReference>
<organism evidence="2 3">
    <name type="scientific">Thalassiosira pseudonana</name>
    <name type="common">Marine diatom</name>
    <name type="synonym">Cyclotella nana</name>
    <dbReference type="NCBI Taxonomy" id="35128"/>
    <lineage>
        <taxon>Eukaryota</taxon>
        <taxon>Sar</taxon>
        <taxon>Stramenopiles</taxon>
        <taxon>Ochrophyta</taxon>
        <taxon>Bacillariophyta</taxon>
        <taxon>Coscinodiscophyceae</taxon>
        <taxon>Thalassiosirophycidae</taxon>
        <taxon>Thalassiosirales</taxon>
        <taxon>Thalassiosiraceae</taxon>
        <taxon>Thalassiosira</taxon>
    </lineage>
</organism>
<reference evidence="2 3" key="1">
    <citation type="journal article" date="2004" name="Science">
        <title>The genome of the diatom Thalassiosira pseudonana: ecology, evolution, and metabolism.</title>
        <authorList>
            <person name="Armbrust E.V."/>
            <person name="Berges J.A."/>
            <person name="Bowler C."/>
            <person name="Green B.R."/>
            <person name="Martinez D."/>
            <person name="Putnam N.H."/>
            <person name="Zhou S."/>
            <person name="Allen A.E."/>
            <person name="Apt K.E."/>
            <person name="Bechner M."/>
            <person name="Brzezinski M.A."/>
            <person name="Chaal B.K."/>
            <person name="Chiovitti A."/>
            <person name="Davis A.K."/>
            <person name="Demarest M.S."/>
            <person name="Detter J.C."/>
            <person name="Glavina T."/>
            <person name="Goodstein D."/>
            <person name="Hadi M.Z."/>
            <person name="Hellsten U."/>
            <person name="Hildebrand M."/>
            <person name="Jenkins B.D."/>
            <person name="Jurka J."/>
            <person name="Kapitonov V.V."/>
            <person name="Kroger N."/>
            <person name="Lau W.W."/>
            <person name="Lane T.W."/>
            <person name="Larimer F.W."/>
            <person name="Lippmeier J.C."/>
            <person name="Lucas S."/>
            <person name="Medina M."/>
            <person name="Montsant A."/>
            <person name="Obornik M."/>
            <person name="Parker M.S."/>
            <person name="Palenik B."/>
            <person name="Pazour G.J."/>
            <person name="Richardson P.M."/>
            <person name="Rynearson T.A."/>
            <person name="Saito M.A."/>
            <person name="Schwartz D.C."/>
            <person name="Thamatrakoln K."/>
            <person name="Valentin K."/>
            <person name="Vardi A."/>
            <person name="Wilkerson F.P."/>
            <person name="Rokhsar D.S."/>
        </authorList>
    </citation>
    <scope>NUCLEOTIDE SEQUENCE [LARGE SCALE GENOMIC DNA]</scope>
    <source>
        <strain evidence="2 3">CCMP1335</strain>
    </source>
</reference>
<feature type="region of interest" description="Disordered" evidence="1">
    <location>
        <begin position="429"/>
        <end position="656"/>
    </location>
</feature>
<feature type="compositionally biased region" description="Basic and acidic residues" evidence="1">
    <location>
        <begin position="435"/>
        <end position="483"/>
    </location>
</feature>
<gene>
    <name evidence="2" type="ORF">THAPS_10767</name>
</gene>
<accession>B5YLF9</accession>
<name>B5YLF9_THAPS</name>
<dbReference type="RefSeq" id="XP_002295505.1">
    <property type="nucleotide sequence ID" value="XM_002295469.1"/>
</dbReference>
<dbReference type="EMBL" id="CP001159">
    <property type="protein sequence ID" value="ACI64222.1"/>
    <property type="molecule type" value="Genomic_DNA"/>
</dbReference>
<dbReference type="InParanoid" id="B5YLF9"/>